<name>R7TVZ0_CAPTE</name>
<evidence type="ECO:0000256" key="1">
    <source>
        <dbReference type="SAM" id="MobiDB-lite"/>
    </source>
</evidence>
<dbReference type="Proteomes" id="UP000014760">
    <property type="component" value="Unassembled WGS sequence"/>
</dbReference>
<dbReference type="AlphaFoldDB" id="R7TVZ0"/>
<dbReference type="HOGENOM" id="CLU_705102_0_0_1"/>
<feature type="region of interest" description="Disordered" evidence="1">
    <location>
        <begin position="293"/>
        <end position="315"/>
    </location>
</feature>
<feature type="compositionally biased region" description="Basic residues" evidence="1">
    <location>
        <begin position="111"/>
        <end position="129"/>
    </location>
</feature>
<feature type="region of interest" description="Disordered" evidence="1">
    <location>
        <begin position="106"/>
        <end position="158"/>
    </location>
</feature>
<reference evidence="2 4" key="2">
    <citation type="journal article" date="2013" name="Nature">
        <title>Insights into bilaterian evolution from three spiralian genomes.</title>
        <authorList>
            <person name="Simakov O."/>
            <person name="Marletaz F."/>
            <person name="Cho S.J."/>
            <person name="Edsinger-Gonzales E."/>
            <person name="Havlak P."/>
            <person name="Hellsten U."/>
            <person name="Kuo D.H."/>
            <person name="Larsson T."/>
            <person name="Lv J."/>
            <person name="Arendt D."/>
            <person name="Savage R."/>
            <person name="Osoegawa K."/>
            <person name="de Jong P."/>
            <person name="Grimwood J."/>
            <person name="Chapman J.A."/>
            <person name="Shapiro H."/>
            <person name="Aerts A."/>
            <person name="Otillar R.P."/>
            <person name="Terry A.Y."/>
            <person name="Boore J.L."/>
            <person name="Grigoriev I.V."/>
            <person name="Lindberg D.R."/>
            <person name="Seaver E.C."/>
            <person name="Weisblat D.A."/>
            <person name="Putnam N.H."/>
            <person name="Rokhsar D.S."/>
        </authorList>
    </citation>
    <scope>NUCLEOTIDE SEQUENCE</scope>
    <source>
        <strain evidence="2 4">I ESC-2004</strain>
    </source>
</reference>
<protein>
    <submittedName>
        <fullName evidence="2 3">Uncharacterized protein</fullName>
    </submittedName>
</protein>
<dbReference type="EMBL" id="KB308479">
    <property type="protein sequence ID" value="ELT97752.1"/>
    <property type="molecule type" value="Genomic_DNA"/>
</dbReference>
<dbReference type="EMBL" id="AMQN01002120">
    <property type="status" value="NOT_ANNOTATED_CDS"/>
    <property type="molecule type" value="Genomic_DNA"/>
</dbReference>
<feature type="compositionally biased region" description="Basic residues" evidence="1">
    <location>
        <begin position="304"/>
        <end position="313"/>
    </location>
</feature>
<gene>
    <name evidence="2" type="ORF">CAPTEDRAFT_210144</name>
</gene>
<keyword evidence="4" id="KW-1185">Reference proteome</keyword>
<evidence type="ECO:0000313" key="2">
    <source>
        <dbReference type="EMBL" id="ELT97752.1"/>
    </source>
</evidence>
<feature type="compositionally biased region" description="Polar residues" evidence="1">
    <location>
        <begin position="133"/>
        <end position="143"/>
    </location>
</feature>
<dbReference type="EnsemblMetazoa" id="CapteT210144">
    <property type="protein sequence ID" value="CapteP210144"/>
    <property type="gene ID" value="CapteG210144"/>
</dbReference>
<reference evidence="3" key="3">
    <citation type="submission" date="2015-06" db="UniProtKB">
        <authorList>
            <consortium name="EnsemblMetazoa"/>
        </authorList>
    </citation>
    <scope>IDENTIFICATION</scope>
</reference>
<proteinExistence type="predicted"/>
<feature type="region of interest" description="Disordered" evidence="1">
    <location>
        <begin position="186"/>
        <end position="215"/>
    </location>
</feature>
<reference evidence="4" key="1">
    <citation type="submission" date="2012-12" db="EMBL/GenBank/DDBJ databases">
        <authorList>
            <person name="Hellsten U."/>
            <person name="Grimwood J."/>
            <person name="Chapman J.A."/>
            <person name="Shapiro H."/>
            <person name="Aerts A."/>
            <person name="Otillar R.P."/>
            <person name="Terry A.Y."/>
            <person name="Boore J.L."/>
            <person name="Simakov O."/>
            <person name="Marletaz F."/>
            <person name="Cho S.-J."/>
            <person name="Edsinger-Gonzales E."/>
            <person name="Havlak P."/>
            <person name="Kuo D.-H."/>
            <person name="Larsson T."/>
            <person name="Lv J."/>
            <person name="Arendt D."/>
            <person name="Savage R."/>
            <person name="Osoegawa K."/>
            <person name="de Jong P."/>
            <person name="Lindberg D.R."/>
            <person name="Seaver E.C."/>
            <person name="Weisblat D.A."/>
            <person name="Putnam N.H."/>
            <person name="Grigoriev I.V."/>
            <person name="Rokhsar D.S."/>
        </authorList>
    </citation>
    <scope>NUCLEOTIDE SEQUENCE</scope>
    <source>
        <strain evidence="4">I ESC-2004</strain>
    </source>
</reference>
<feature type="region of interest" description="Disordered" evidence="1">
    <location>
        <begin position="351"/>
        <end position="392"/>
    </location>
</feature>
<feature type="non-terminal residue" evidence="2">
    <location>
        <position position="392"/>
    </location>
</feature>
<accession>R7TVZ0</accession>
<evidence type="ECO:0000313" key="4">
    <source>
        <dbReference type="Proteomes" id="UP000014760"/>
    </source>
</evidence>
<sequence>MVKKNRLSCLVSASDSVHISSAATLTVIKRLESSSLGYQCPDIMEDDLGWSSEEDEESVFVAHTSANQFHTKVASSVNLTLGRPSQTMKFYPSYLLNKKAEATFSLPRTHYPLRRKSTHRKKRKPKNRRSKSDIQQPRVQQPHQEAPLPTQQNEKKTRLQSLNKSLDSCMDIVGVNTSLANMVRDWWGKDSPKPQRRRTGTVQQPHHDLTDGPPVSPPVFCDEPDCTLAGCHGGSVDALDKPTRISELKKFGRLTKGYSWCDVYSTTGSRGNIVEAVHEHVRRMSTPQPIKVRQVKSPANKRQSLARKFKRAKSAPDLLDSEMSIAKQRQSRMHRISAYQVSSAEAGDLAVQPQFCSSDEEEDTTLEDALSIGPESDVESSGSDSRQAILDE</sequence>
<organism evidence="2">
    <name type="scientific">Capitella teleta</name>
    <name type="common">Polychaete worm</name>
    <dbReference type="NCBI Taxonomy" id="283909"/>
    <lineage>
        <taxon>Eukaryota</taxon>
        <taxon>Metazoa</taxon>
        <taxon>Spiralia</taxon>
        <taxon>Lophotrochozoa</taxon>
        <taxon>Annelida</taxon>
        <taxon>Polychaeta</taxon>
        <taxon>Sedentaria</taxon>
        <taxon>Scolecida</taxon>
        <taxon>Capitellidae</taxon>
        <taxon>Capitella</taxon>
    </lineage>
</organism>
<evidence type="ECO:0000313" key="3">
    <source>
        <dbReference type="EnsemblMetazoa" id="CapteP210144"/>
    </source>
</evidence>